<feature type="compositionally biased region" description="Low complexity" evidence="1">
    <location>
        <begin position="115"/>
        <end position="127"/>
    </location>
</feature>
<protein>
    <submittedName>
        <fullName evidence="2">LANO_0F16424g1_1</fullName>
    </submittedName>
</protein>
<feature type="region of interest" description="Disordered" evidence="1">
    <location>
        <begin position="624"/>
        <end position="686"/>
    </location>
</feature>
<name>A0A1G4KCV2_9SACH</name>
<feature type="region of interest" description="Disordered" evidence="1">
    <location>
        <begin position="59"/>
        <end position="131"/>
    </location>
</feature>
<gene>
    <name evidence="2" type="ORF">LANO_0F16424G</name>
</gene>
<feature type="region of interest" description="Disordered" evidence="1">
    <location>
        <begin position="579"/>
        <end position="607"/>
    </location>
</feature>
<dbReference type="EMBL" id="LT598452">
    <property type="protein sequence ID" value="SCV02273.1"/>
    <property type="molecule type" value="Genomic_DNA"/>
</dbReference>
<organism evidence="2 3">
    <name type="scientific">Lachancea nothofagi CBS 11611</name>
    <dbReference type="NCBI Taxonomy" id="1266666"/>
    <lineage>
        <taxon>Eukaryota</taxon>
        <taxon>Fungi</taxon>
        <taxon>Dikarya</taxon>
        <taxon>Ascomycota</taxon>
        <taxon>Saccharomycotina</taxon>
        <taxon>Saccharomycetes</taxon>
        <taxon>Saccharomycetales</taxon>
        <taxon>Saccharomycetaceae</taxon>
        <taxon>Lachancea</taxon>
    </lineage>
</organism>
<dbReference type="AlphaFoldDB" id="A0A1G4KCV2"/>
<feature type="compositionally biased region" description="Basic residues" evidence="1">
    <location>
        <begin position="646"/>
        <end position="657"/>
    </location>
</feature>
<evidence type="ECO:0000313" key="3">
    <source>
        <dbReference type="Proteomes" id="UP000189911"/>
    </source>
</evidence>
<feature type="compositionally biased region" description="Polar residues" evidence="1">
    <location>
        <begin position="163"/>
        <end position="179"/>
    </location>
</feature>
<evidence type="ECO:0000313" key="2">
    <source>
        <dbReference type="EMBL" id="SCV02273.1"/>
    </source>
</evidence>
<sequence>MAKVARPVKPMEPDKLDEYVAHVSFDDLTPGFVDSRIRLAQQLEEEGIAFANPFLQVPGQAKTKSEESSRRSTPSLDLYHASRSSRGSSTNAMDAIAGASMNGGLRSPKSEALRSSGTPSPPMSTSGQRSILRKPDHLHQQSLHDIEDFDLMDLDPHKDHQIDSMTNRNTQENSGCPRGYTTSAFSNLNEVEDKIMRKEYSVKSASSGGSGGRKKSFAGMSDAELLALEKKYEAGSRTNYKVEQFDFGEQAQLYIEPEGNRPVGPTNQWPQTIYPSRPCVNHHALTVTKVHRDFLTYVMEHRYHDDRESLRTILCAISGRRHTWSAIDWYVENLARDGDHLVIATRIPLFEDSDVDGGSSAPPSSFLDDFDFKNDKSMSRSLSRRSSATGRVLAAQDIDFLARVKCNAILDYYLEKLNGKRLKVTVELIKNDSTTYALTSAIALYKPDFKIISTVSTNLHIKFRNGHVKLPNFVMRHFWVPTYVIPYEFIDPALLGEKTETPRKAANFSTNMSDAQVMRSIDRVITRTLTNPYGPRDQPAKCGPDADVASVDSYFPMDPETKRKMEEFESVGYLRPVPSRRNCNLSKQTSFASSKSSRRSSRVQFSGADSGGVYKVKSLIDYDDKDGGAARKTRSSVSTQSNGKSSVKKRPSSTRRAKSMDATPLVEGKKKSNKFGGFLKKLGIGK</sequence>
<proteinExistence type="predicted"/>
<evidence type="ECO:0000256" key="1">
    <source>
        <dbReference type="SAM" id="MobiDB-lite"/>
    </source>
</evidence>
<dbReference type="Proteomes" id="UP000189911">
    <property type="component" value="Chromosome F"/>
</dbReference>
<feature type="compositionally biased region" description="Polar residues" evidence="1">
    <location>
        <begin position="82"/>
        <end position="92"/>
    </location>
</feature>
<accession>A0A1G4KCV2</accession>
<feature type="compositionally biased region" description="Low complexity" evidence="1">
    <location>
        <begin position="674"/>
        <end position="686"/>
    </location>
</feature>
<feature type="region of interest" description="Disordered" evidence="1">
    <location>
        <begin position="155"/>
        <end position="179"/>
    </location>
</feature>
<dbReference type="OrthoDB" id="4068467at2759"/>
<feature type="compositionally biased region" description="Low complexity" evidence="1">
    <location>
        <begin position="586"/>
        <end position="595"/>
    </location>
</feature>
<feature type="compositionally biased region" description="Polar residues" evidence="1">
    <location>
        <begin position="635"/>
        <end position="645"/>
    </location>
</feature>
<keyword evidence="3" id="KW-1185">Reference proteome</keyword>
<reference evidence="3" key="1">
    <citation type="submission" date="2016-03" db="EMBL/GenBank/DDBJ databases">
        <authorList>
            <person name="Devillers Hugo."/>
        </authorList>
    </citation>
    <scope>NUCLEOTIDE SEQUENCE [LARGE SCALE GENOMIC DNA]</scope>
</reference>